<evidence type="ECO:0000313" key="4">
    <source>
        <dbReference type="Proteomes" id="UP001216440"/>
    </source>
</evidence>
<keyword evidence="1" id="KW-0175">Coiled coil</keyword>
<keyword evidence="2" id="KW-0812">Transmembrane</keyword>
<name>A0ABY8K4Z0_9ACTN</name>
<gene>
    <name evidence="3" type="ORF">PYS65_26215</name>
</gene>
<evidence type="ECO:0008006" key="5">
    <source>
        <dbReference type="Google" id="ProtNLM"/>
    </source>
</evidence>
<keyword evidence="4" id="KW-1185">Reference proteome</keyword>
<feature type="coiled-coil region" evidence="1">
    <location>
        <begin position="49"/>
        <end position="76"/>
    </location>
</feature>
<dbReference type="RefSeq" id="WP_279336391.1">
    <property type="nucleotide sequence ID" value="NZ_CP121682.1"/>
</dbReference>
<protein>
    <recommendedName>
        <fullName evidence="5">DUF4229 domain-containing protein</fullName>
    </recommendedName>
</protein>
<evidence type="ECO:0000256" key="2">
    <source>
        <dbReference type="SAM" id="Phobius"/>
    </source>
</evidence>
<accession>A0ABY8K4Z0</accession>
<organism evidence="3 4">
    <name type="scientific">Streptomyces cathayae</name>
    <dbReference type="NCBI Taxonomy" id="3031124"/>
    <lineage>
        <taxon>Bacteria</taxon>
        <taxon>Bacillati</taxon>
        <taxon>Actinomycetota</taxon>
        <taxon>Actinomycetes</taxon>
        <taxon>Kitasatosporales</taxon>
        <taxon>Streptomycetaceae</taxon>
        <taxon>Streptomyces</taxon>
    </lineage>
</organism>
<dbReference type="Proteomes" id="UP001216440">
    <property type="component" value="Chromosome"/>
</dbReference>
<reference evidence="3 4" key="1">
    <citation type="submission" date="2023-03" db="EMBL/GenBank/DDBJ databases">
        <authorList>
            <person name="Mo P."/>
        </authorList>
    </citation>
    <scope>NUCLEOTIDE SEQUENCE [LARGE SCALE GENOMIC DNA]</scope>
    <source>
        <strain evidence="3 4">HUAS 5</strain>
    </source>
</reference>
<keyword evidence="2" id="KW-0472">Membrane</keyword>
<dbReference type="EMBL" id="CP121682">
    <property type="protein sequence ID" value="WGD43339.1"/>
    <property type="molecule type" value="Genomic_DNA"/>
</dbReference>
<sequence>MKRELTKVGIGYLGVTAWVGLRDTTSVSSLVIGGVCLAILVAILTRYFALRVRQEIQAIKEDNRQARERREARKRERRVGD</sequence>
<keyword evidence="2" id="KW-1133">Transmembrane helix</keyword>
<proteinExistence type="predicted"/>
<feature type="transmembrane region" description="Helical" evidence="2">
    <location>
        <begin position="27"/>
        <end position="49"/>
    </location>
</feature>
<evidence type="ECO:0000256" key="1">
    <source>
        <dbReference type="SAM" id="Coils"/>
    </source>
</evidence>
<evidence type="ECO:0000313" key="3">
    <source>
        <dbReference type="EMBL" id="WGD43339.1"/>
    </source>
</evidence>